<sequence>MLGNLPSYADVCVNNSIDRVSVFTFSIIASPTIRDTIFARNSPATLLRLSRTCRMALSADHAHFRHAFDITHLLSRYFPDPAAFRALQARTCTIVSGLHALDFLDRAQHKHVSAHSELEVCVSSDTMGEVGAWLQGVGYACAMNFTISPTLFILGTRIALVCTSGYDALSENEHRHFIARGFTLVFETCSHPTFLADVNAREPSLSCARAG</sequence>
<name>A0A4S4LNA8_9AGAM</name>
<dbReference type="EMBL" id="SGPL01000397">
    <property type="protein sequence ID" value="THH12978.1"/>
    <property type="molecule type" value="Genomic_DNA"/>
</dbReference>
<evidence type="ECO:0000313" key="2">
    <source>
        <dbReference type="Proteomes" id="UP000310158"/>
    </source>
</evidence>
<evidence type="ECO:0000313" key="1">
    <source>
        <dbReference type="EMBL" id="THH12978.1"/>
    </source>
</evidence>
<keyword evidence="2" id="KW-1185">Reference proteome</keyword>
<protein>
    <submittedName>
        <fullName evidence="1">Uncharacterized protein</fullName>
    </submittedName>
</protein>
<dbReference type="OrthoDB" id="3041043at2759"/>
<proteinExistence type="predicted"/>
<accession>A0A4S4LNA8</accession>
<gene>
    <name evidence="1" type="ORF">EW146_g7190</name>
</gene>
<dbReference type="AlphaFoldDB" id="A0A4S4LNA8"/>
<reference evidence="1 2" key="1">
    <citation type="submission" date="2019-02" db="EMBL/GenBank/DDBJ databases">
        <title>Genome sequencing of the rare red list fungi Bondarzewia mesenterica.</title>
        <authorList>
            <person name="Buettner E."/>
            <person name="Kellner H."/>
        </authorList>
    </citation>
    <scope>NUCLEOTIDE SEQUENCE [LARGE SCALE GENOMIC DNA]</scope>
    <source>
        <strain evidence="1 2">DSM 108281</strain>
    </source>
</reference>
<dbReference type="Proteomes" id="UP000310158">
    <property type="component" value="Unassembled WGS sequence"/>
</dbReference>
<comment type="caution">
    <text evidence="1">The sequence shown here is derived from an EMBL/GenBank/DDBJ whole genome shotgun (WGS) entry which is preliminary data.</text>
</comment>
<organism evidence="1 2">
    <name type="scientific">Bondarzewia mesenterica</name>
    <dbReference type="NCBI Taxonomy" id="1095465"/>
    <lineage>
        <taxon>Eukaryota</taxon>
        <taxon>Fungi</taxon>
        <taxon>Dikarya</taxon>
        <taxon>Basidiomycota</taxon>
        <taxon>Agaricomycotina</taxon>
        <taxon>Agaricomycetes</taxon>
        <taxon>Russulales</taxon>
        <taxon>Bondarzewiaceae</taxon>
        <taxon>Bondarzewia</taxon>
    </lineage>
</organism>